<organism evidence="5 6">
    <name type="scientific">Monosporascus cannonballus</name>
    <dbReference type="NCBI Taxonomy" id="155416"/>
    <lineage>
        <taxon>Eukaryota</taxon>
        <taxon>Fungi</taxon>
        <taxon>Dikarya</taxon>
        <taxon>Ascomycota</taxon>
        <taxon>Pezizomycotina</taxon>
        <taxon>Sordariomycetes</taxon>
        <taxon>Xylariomycetidae</taxon>
        <taxon>Xylariales</taxon>
        <taxon>Xylariales incertae sedis</taxon>
        <taxon>Monosporascus</taxon>
    </lineage>
</organism>
<dbReference type="InterPro" id="IPR036396">
    <property type="entry name" value="Cyt_P450_sf"/>
</dbReference>
<accession>A0ABY0GWZ2</accession>
<keyword evidence="4" id="KW-1133">Transmembrane helix</keyword>
<keyword evidence="4" id="KW-0812">Transmembrane</keyword>
<dbReference type="PANTHER" id="PTHR24305">
    <property type="entry name" value="CYTOCHROME P450"/>
    <property type="match status" value="1"/>
</dbReference>
<keyword evidence="4" id="KW-0472">Membrane</keyword>
<keyword evidence="2" id="KW-0479">Metal-binding</keyword>
<keyword evidence="6" id="KW-1185">Reference proteome</keyword>
<dbReference type="Pfam" id="PF00067">
    <property type="entry name" value="p450"/>
    <property type="match status" value="1"/>
</dbReference>
<reference evidence="5 6" key="1">
    <citation type="submission" date="2018-06" db="EMBL/GenBank/DDBJ databases">
        <title>Complete Genomes of Monosporascus.</title>
        <authorList>
            <person name="Robinson A.J."/>
            <person name="Natvig D.O."/>
        </authorList>
    </citation>
    <scope>NUCLEOTIDE SEQUENCE [LARGE SCALE GENOMIC DNA]</scope>
    <source>
        <strain evidence="5 6">CBS 609.92</strain>
    </source>
</reference>
<name>A0ABY0GWZ2_9PEZI</name>
<evidence type="ECO:0000256" key="2">
    <source>
        <dbReference type="ARBA" id="ARBA00022723"/>
    </source>
</evidence>
<sequence length="524" mass="59597">MFKGSGSIDSVSWGKGGLASLDATAILRLLSLWLAYRLFLALYNISPFHPLHRFPGPKLAAASFIYEFWFDAIKGGRYGHEIKRLHDIYGPIVRINPEELHCIDPDFIDEIYTGPNRRRDKQQHFLNISSGPLIESSFATVDHDLHHIRKGALARYFSRGQMLRLEPEVRSLVNALCNKLLRNTGEPLDVNTAYSCLTSDTITQYAFGDSTGFVAQPGWEPNYRAPLRTFLDTVYVWKFFPFLSNIIRIAPYIAKYISGDVGLLMREMFEVIPARIQKAIEARERGEAQANIWTDMLESPLLPPEEKTANRFAGDGFALMFAGTETTASILTLITYYLLAQPATQQRLTDEIKDMDPRNLSWVALEQKSPYLGAVVLEGLRLGYGLSSRAPRVPRDEDLVYRKGEYEYVIPRGTPIGMTSVHVHLNEDIFPHAEKFMPERWLDENGERRRDLEKYMMAYSRGSRMCQGINFANCLLYLVTAAVTLRVMPRMSLYKTTEEDVKYDHDLALAQPKKGTTGVWVTVS</sequence>
<comment type="caution">
    <text evidence="5">The sequence shown here is derived from an EMBL/GenBank/DDBJ whole genome shotgun (WGS) entry which is preliminary data.</text>
</comment>
<evidence type="ECO:0000256" key="3">
    <source>
        <dbReference type="ARBA" id="ARBA00023004"/>
    </source>
</evidence>
<evidence type="ECO:0000256" key="4">
    <source>
        <dbReference type="SAM" id="Phobius"/>
    </source>
</evidence>
<evidence type="ECO:0000313" key="6">
    <source>
        <dbReference type="Proteomes" id="UP000294003"/>
    </source>
</evidence>
<proteinExistence type="predicted"/>
<dbReference type="CDD" id="cd11062">
    <property type="entry name" value="CYP58-like"/>
    <property type="match status" value="1"/>
</dbReference>
<evidence type="ECO:0000256" key="1">
    <source>
        <dbReference type="ARBA" id="ARBA00022617"/>
    </source>
</evidence>
<dbReference type="PRINTS" id="PR00463">
    <property type="entry name" value="EP450I"/>
</dbReference>
<evidence type="ECO:0000313" key="5">
    <source>
        <dbReference type="EMBL" id="RYO79456.1"/>
    </source>
</evidence>
<dbReference type="EMBL" id="QJNS01000329">
    <property type="protein sequence ID" value="RYO79456.1"/>
    <property type="molecule type" value="Genomic_DNA"/>
</dbReference>
<keyword evidence="1" id="KW-0349">Heme</keyword>
<dbReference type="Proteomes" id="UP000294003">
    <property type="component" value="Unassembled WGS sequence"/>
</dbReference>
<gene>
    <name evidence="5" type="ORF">DL762_008149</name>
</gene>
<dbReference type="InterPro" id="IPR050121">
    <property type="entry name" value="Cytochrome_P450_monoxygenase"/>
</dbReference>
<dbReference type="InterPro" id="IPR002401">
    <property type="entry name" value="Cyt_P450_E_grp-I"/>
</dbReference>
<keyword evidence="3" id="KW-0408">Iron</keyword>
<dbReference type="SUPFAM" id="SSF48264">
    <property type="entry name" value="Cytochrome P450"/>
    <property type="match status" value="1"/>
</dbReference>
<dbReference type="Gene3D" id="1.10.630.10">
    <property type="entry name" value="Cytochrome P450"/>
    <property type="match status" value="1"/>
</dbReference>
<protein>
    <recommendedName>
        <fullName evidence="7">Trichodiene oxygenase</fullName>
    </recommendedName>
</protein>
<evidence type="ECO:0008006" key="7">
    <source>
        <dbReference type="Google" id="ProtNLM"/>
    </source>
</evidence>
<dbReference type="PANTHER" id="PTHR24305:SF147">
    <property type="entry name" value="P450, PUTATIVE (EUROFUNG)-RELATED"/>
    <property type="match status" value="1"/>
</dbReference>
<feature type="transmembrane region" description="Helical" evidence="4">
    <location>
        <begin position="317"/>
        <end position="339"/>
    </location>
</feature>
<dbReference type="InterPro" id="IPR001128">
    <property type="entry name" value="Cyt_P450"/>
</dbReference>